<feature type="compositionally biased region" description="Pro residues" evidence="1">
    <location>
        <begin position="950"/>
        <end position="960"/>
    </location>
</feature>
<dbReference type="Proteomes" id="UP000008312">
    <property type="component" value="Unassembled WGS sequence"/>
</dbReference>
<dbReference type="GeneID" id="24919962"/>
<evidence type="ECO:0000256" key="2">
    <source>
        <dbReference type="SAM" id="Phobius"/>
    </source>
</evidence>
<evidence type="ECO:0000256" key="1">
    <source>
        <dbReference type="SAM" id="MobiDB-lite"/>
    </source>
</evidence>
<feature type="chain" id="PRO_5003117740" description="Peptidase M11 gametolysin domain-containing protein" evidence="3">
    <location>
        <begin position="20"/>
        <end position="1036"/>
    </location>
</feature>
<organism evidence="4">
    <name type="scientific">Blastocystis hominis</name>
    <dbReference type="NCBI Taxonomy" id="12968"/>
    <lineage>
        <taxon>Eukaryota</taxon>
        <taxon>Sar</taxon>
        <taxon>Stramenopiles</taxon>
        <taxon>Bigyra</taxon>
        <taxon>Opalozoa</taxon>
        <taxon>Opalinata</taxon>
        <taxon>Blastocystidae</taxon>
        <taxon>Blastocystis</taxon>
    </lineage>
</organism>
<accession>D8M323</accession>
<dbReference type="InParanoid" id="D8M323"/>
<evidence type="ECO:0000256" key="3">
    <source>
        <dbReference type="SAM" id="SignalP"/>
    </source>
</evidence>
<keyword evidence="5" id="KW-1185">Reference proteome</keyword>
<evidence type="ECO:0000313" key="5">
    <source>
        <dbReference type="Proteomes" id="UP000008312"/>
    </source>
</evidence>
<feature type="region of interest" description="Disordered" evidence="1">
    <location>
        <begin position="942"/>
        <end position="1036"/>
    </location>
</feature>
<sequence>MNPCFIVVLLALAYCQVFDEELFFYQATRGHWHANRGGNILLVTNPEAFSIQHGYAQAKFSLNMYNLTLVDYNFIWSPDVNVKALNLRSEKTSYNDCPLFGKKVVVTVYRVQHRNNQEGCVSEATIRRYFQYMDSHLRLISGNRIRFDMENSVISNVCCPCSEEECYGPDDYHNFMNRVMDACKPLDPRLDKSSMTRMFFNDAFGGFAGLASLGWIPSFTNNGNYWAICNVNNDPDEMWKWEYNLSVLVHEFGHTMGMNHASYPEEKPTYFLRDYLNPNNYGDGGSIMGGGNYWDTVVSPSQFFYRYSVSKVEPFWYRTAEDVDRKTVRLFAWDHPYSRPFLGIEEPRFKDEDLISGIPYKDNMMTLEVPYNRADMCSTISENVNYGSFYLEYRNKKGNQKGAANRGVRLIQGRVDKSGYDSALSLLLSAGVDGLFSWGDSVIPVGVWWHPKEADLGTIGIHITKINSVTDWMDEALLDDPVQPLENIPYMELEYSYAPNVKYIPPNQPAPLPSFAFSPNIFGCVMNSNVTGWECSVMGERRFWAYMKPSAHRGHPRVFSFDTSSFISSASSSVVSLPGRQRNEWTHFFGDTTRGRCTVRITQVESPGTATAWLNAQLYRKKTGDPASAYQLYHTGDAVLARQLNVGEGEEVFLMDLYGTEEKLAVDVGTESLVAPLSSKALPGLYEGFVVKKKAGEIVYAARFSQLVGEMKSNRLAIRIIDDEQVEVSSAAIPSSRFSFPTMIQPRSLGKWEKLPVMFQDWTFGDYLFIDFSGKTPRSLILYLETDNGEISFDLKRFSGVADLTLKLTYRQLIAAGAVSSKIDYLWFNKAVTVLSVRPVLASNVGNIQGNANANEQELDAGAFRVKGVIGGFQGFVDCSYTGTLNGWKYSVSTAEPSGQSVRFVHSGINFSASSVIVIVVIVIVLILLLFVVCSLRKRDRVDLPSSSQAPPPRRQPQPKPQNSQPRQLQRRTTPPPPPPSSAKPHRKESVTPPPPPPPKPRADGDRRSSAPALPPRRSSASEAPPVPKRSAKPKI</sequence>
<evidence type="ECO:0008006" key="6">
    <source>
        <dbReference type="Google" id="ProtNLM"/>
    </source>
</evidence>
<dbReference type="GO" id="GO:0008237">
    <property type="term" value="F:metallopeptidase activity"/>
    <property type="evidence" value="ECO:0007669"/>
    <property type="project" value="InterPro"/>
</dbReference>
<dbReference type="EMBL" id="FN668650">
    <property type="protein sequence ID" value="CBK22746.2"/>
    <property type="molecule type" value="Genomic_DNA"/>
</dbReference>
<dbReference type="RefSeq" id="XP_012896794.1">
    <property type="nucleotide sequence ID" value="XM_013041340.1"/>
</dbReference>
<feature type="signal peptide" evidence="3">
    <location>
        <begin position="1"/>
        <end position="19"/>
    </location>
</feature>
<evidence type="ECO:0000313" key="4">
    <source>
        <dbReference type="EMBL" id="CBK22746.2"/>
    </source>
</evidence>
<dbReference type="Gene3D" id="3.40.390.10">
    <property type="entry name" value="Collagenase (Catalytic Domain)"/>
    <property type="match status" value="1"/>
</dbReference>
<gene>
    <name evidence="4" type="ORF">GSBLH_T00002822001</name>
</gene>
<feature type="transmembrane region" description="Helical" evidence="2">
    <location>
        <begin position="911"/>
        <end position="934"/>
    </location>
</feature>
<proteinExistence type="predicted"/>
<keyword evidence="3" id="KW-0732">Signal</keyword>
<dbReference type="SUPFAM" id="SSF55486">
    <property type="entry name" value="Metalloproteases ('zincins'), catalytic domain"/>
    <property type="match status" value="1"/>
</dbReference>
<name>D8M323_BLAHO</name>
<feature type="compositionally biased region" description="Low complexity" evidence="1">
    <location>
        <begin position="961"/>
        <end position="973"/>
    </location>
</feature>
<dbReference type="OrthoDB" id="202107at2759"/>
<keyword evidence="2" id="KW-1133">Transmembrane helix</keyword>
<dbReference type="AlphaFoldDB" id="D8M323"/>
<protein>
    <recommendedName>
        <fullName evidence="6">Peptidase M11 gametolysin domain-containing protein</fullName>
    </recommendedName>
</protein>
<feature type="compositionally biased region" description="Low complexity" evidence="1">
    <location>
        <begin position="1010"/>
        <end position="1024"/>
    </location>
</feature>
<keyword evidence="2" id="KW-0472">Membrane</keyword>
<reference evidence="4" key="1">
    <citation type="submission" date="2010-02" db="EMBL/GenBank/DDBJ databases">
        <title>Sequencing and annotation of the Blastocystis hominis genome.</title>
        <authorList>
            <person name="Wincker P."/>
        </authorList>
    </citation>
    <scope>NUCLEOTIDE SEQUENCE</scope>
    <source>
        <strain evidence="4">Singapore isolate B</strain>
    </source>
</reference>
<dbReference type="InterPro" id="IPR024079">
    <property type="entry name" value="MetalloPept_cat_dom_sf"/>
</dbReference>
<keyword evidence="2" id="KW-0812">Transmembrane</keyword>